<feature type="active site" description="Proton donor; for dehydratase activity" evidence="5">
    <location>
        <position position="1049"/>
    </location>
</feature>
<dbReference type="InterPro" id="IPR014043">
    <property type="entry name" value="Acyl_transferase_dom"/>
</dbReference>
<keyword evidence="3" id="KW-0808">Transferase</keyword>
<sequence length="1912" mass="209651">MSAVESNEDTTTLEPIAIVGMACRLPGSTNSPSKLWELLCKKQSIQTPRVPLNHLEDFDPSLSPVEAMWLDPQQRKMLEVSYECLENAGLKLEDISGTNTAVFIGCFTSDYQQMSTAELDFRHNYCATGVDVGIISNRIGNTFNLRGPSFTINTACSSSVYAIHNACHALRAYDCMAAIAGGVNLILTVDQHMNTAKLGILSETSTCHTFDASADGYGRAEGAGALYLKRVSDAIKDGDVIRGIIRSSAVNSNGKVDGMGITYPSVDGQERAIRTAYMKANLDPNQTAYFECHGTGTPVGDPIEVRAVSNAMNETRSRDNPILLGAIKPNIGHSGAASGIFAVMKAAMATESGLIPAVYGFKTLNPNIKDKDWNIEIATDLIEWPKDFNVRRVSVSSFGYGGTNGHIIIENVNSIWPWYEHGQPRAIASYHAHDVTTLRQNIEAHRKIANNYHIPDLAYTLNSTRSRFDQRAYTAITEGAQWPRMGYEAMQTFPVFRRTIEALDEVLHSGAIIPKPSWTLMAILEASEESSHVGEAEISQPACTAIQIAIVDLFATWGIEPVVTIGHSSGEIGAAYAAGPGSMLAVGVSASEANRYIPEHISEVVIASTGIAEVKAEFEEAGVFNCELRTGKAYHSAQMDIVAPEYEKLFVRAMESLNGAYLDWRRPKAAMISTVTGSEYDDEISISYFCTDLRCRVLFDSAVTTLGSSASFSSVNQLVEIGPHSALGGPTKQICATRGFNHLGYIYSLRRGTDSAIALLKTAGEFFNRGTCDINFDMINQVEDPSKSHGARQRVAPRYIPNLPPYQWNYKHTFWYEPRPSQERRHYKFEWHDILGRRIFGLSENAPAWQNTLRQRDVPWLKDHTLGDAVVFPAAGHLTLAVEAYVQLLDLNRQDIAGVVIRDLKISKALTIPDTDDGVEIQTRLSRVFESHGNEVVYSFAVESIVDRTWVIHSEGKICGITQKTSEQLLAYPLETPVGVDQLAKRTSAKRWYDSFHRVGFRYGPSFQTIRAVHANGKDRMVAANVKIQKNCGLMTKESRYMLHPSTIDGCLHLVIASNYRGKHKHMKWGVVPLQIERISLFFPGPDDTLEGRAHAHLWGESGRLLMDMKNLKTVRYDASVFAQVSWKPYVTDTVRRENCLLSNAVPSFGHVAIGLYQVADINMIELQNIVNILLTFRIDDGTISHVTDNADSIIIDDRTGTLLSQISKQAFDNKKSILCLGKSILWLTRGVNAGNSSRITLLDVDEEVKTSEICPVILARLAGNVNKDSGEDVEFWLQADGSLWVPRIAPNDRLNELFFRVIFYISESQKLLGAHEAEIQVQLSELAAEDLKPHVDRPRIVFGQVTRTGAEVDKLLVGQGVVAYTTKPFETLVTSNTFVSTKGYGNAVDLVSTLPSLCKAVDAILKTGSAKAGDHVLLLSMAPSFIKTVSSLGQLFGFQVTSSKDPVDIHKLLTSQTPPSIVVAGSSSALSQDTWYAMPPGSNFVLVDASVDWTLDMKPFSRGVSFLPSGISILGGRNPESLKQILERAIELIVLGRGILQTGHLLSVEALWDIATLSVEKDALEYGIVNYAYGRSKVKVKESRKQINLSSTSAYLLVGCLGGLGRSLTPWMLERGCRNFQAGASVYVFKADASDEKAVETVVATIQATIPIRGVVHAAMVLQDGMFEGLTYDKYIASVNPKMKGALSLHKALLTVELDFFANYCAGNSYLDSLAWYRRKQGLAASSIALPMILDVGVVAENEDLKLSLNRKGMYGIDEDEMLQAFEAGMLQGPPLSAEDASLSEAHIILGLEPTALAKVINASGTTDALWNLDGGFLTTLADKDFEEAIQAVARHVIERCSKILMIPMEKFATTGRSIASYGVDSMVGVELRTWLYKDLGFDIGFQTLLGASMDFTSLAKMVVAGIAQRC</sequence>
<dbReference type="InterPro" id="IPR009081">
    <property type="entry name" value="PP-bd_ACP"/>
</dbReference>
<dbReference type="InterPro" id="IPR050091">
    <property type="entry name" value="PKS_NRPS_Biosynth_Enz"/>
</dbReference>
<feature type="domain" description="Ketosynthase family 3 (KS3)" evidence="7">
    <location>
        <begin position="13"/>
        <end position="411"/>
    </location>
</feature>
<dbReference type="InterPro" id="IPR049551">
    <property type="entry name" value="PKS_DH_C"/>
</dbReference>
<dbReference type="SUPFAM" id="SSF52151">
    <property type="entry name" value="FabD/lysophospholipase-like"/>
    <property type="match status" value="1"/>
</dbReference>
<dbReference type="Pfam" id="PF21089">
    <property type="entry name" value="PKS_DH_N"/>
    <property type="match status" value="1"/>
</dbReference>
<dbReference type="InterPro" id="IPR006162">
    <property type="entry name" value="Ppantetheine_attach_site"/>
</dbReference>
<dbReference type="SMART" id="SM00825">
    <property type="entry name" value="PKS_KS"/>
    <property type="match status" value="1"/>
</dbReference>
<dbReference type="InterPro" id="IPR036736">
    <property type="entry name" value="ACP-like_sf"/>
</dbReference>
<dbReference type="SUPFAM" id="SSF53901">
    <property type="entry name" value="Thiolase-like"/>
    <property type="match status" value="1"/>
</dbReference>
<dbReference type="Pfam" id="PF00109">
    <property type="entry name" value="ketoacyl-synt"/>
    <property type="match status" value="1"/>
</dbReference>
<dbReference type="InterPro" id="IPR049900">
    <property type="entry name" value="PKS_mFAS_DH"/>
</dbReference>
<dbReference type="PROSITE" id="PS52004">
    <property type="entry name" value="KS3_2"/>
    <property type="match status" value="1"/>
</dbReference>
<dbReference type="GO" id="GO:0004312">
    <property type="term" value="F:fatty acid synthase activity"/>
    <property type="evidence" value="ECO:0007669"/>
    <property type="project" value="TreeGrafter"/>
</dbReference>
<dbReference type="InterPro" id="IPR020841">
    <property type="entry name" value="PKS_Beta-ketoAc_synthase_dom"/>
</dbReference>
<dbReference type="Pfam" id="PF02801">
    <property type="entry name" value="Ketoacyl-synt_C"/>
    <property type="match status" value="1"/>
</dbReference>
<feature type="region of interest" description="N-terminal hotdog fold" evidence="5">
    <location>
        <begin position="832"/>
        <end position="965"/>
    </location>
</feature>
<dbReference type="SMART" id="SM00827">
    <property type="entry name" value="PKS_AT"/>
    <property type="match status" value="1"/>
</dbReference>
<evidence type="ECO:0000313" key="10">
    <source>
        <dbReference type="Proteomes" id="UP000247810"/>
    </source>
</evidence>
<accession>A0A319DZD7</accession>
<gene>
    <name evidence="9" type="ORF">BO71DRAFT_415303</name>
</gene>
<feature type="active site" description="Proton acceptor; for dehydratase activity" evidence="5">
    <location>
        <position position="864"/>
    </location>
</feature>
<dbReference type="GO" id="GO:0006633">
    <property type="term" value="P:fatty acid biosynthetic process"/>
    <property type="evidence" value="ECO:0007669"/>
    <property type="project" value="InterPro"/>
</dbReference>
<keyword evidence="4" id="KW-0511">Multifunctional enzyme</keyword>
<dbReference type="STRING" id="1448320.A0A319DZD7"/>
<dbReference type="SMART" id="SM00822">
    <property type="entry name" value="PKS_KR"/>
    <property type="match status" value="1"/>
</dbReference>
<dbReference type="PROSITE" id="PS00012">
    <property type="entry name" value="PHOSPHOPANTETHEINE"/>
    <property type="match status" value="1"/>
</dbReference>
<keyword evidence="2" id="KW-0597">Phosphoprotein</keyword>
<dbReference type="SMART" id="SM00826">
    <property type="entry name" value="PKS_DH"/>
    <property type="match status" value="1"/>
</dbReference>
<feature type="domain" description="Carrier" evidence="6">
    <location>
        <begin position="1829"/>
        <end position="1911"/>
    </location>
</feature>
<name>A0A319DZD7_9EURO</name>
<evidence type="ECO:0000259" key="8">
    <source>
        <dbReference type="PROSITE" id="PS52019"/>
    </source>
</evidence>
<evidence type="ECO:0000259" key="7">
    <source>
        <dbReference type="PROSITE" id="PS52004"/>
    </source>
</evidence>
<dbReference type="InterPro" id="IPR014030">
    <property type="entry name" value="Ketoacyl_synth_N"/>
</dbReference>
<dbReference type="SUPFAM" id="SSF47336">
    <property type="entry name" value="ACP-like"/>
    <property type="match status" value="1"/>
</dbReference>
<dbReference type="InterPro" id="IPR049552">
    <property type="entry name" value="PKS_DH_N"/>
</dbReference>
<dbReference type="Gene3D" id="3.40.50.720">
    <property type="entry name" value="NAD(P)-binding Rossmann-like Domain"/>
    <property type="match status" value="1"/>
</dbReference>
<dbReference type="PANTHER" id="PTHR43775">
    <property type="entry name" value="FATTY ACID SYNTHASE"/>
    <property type="match status" value="1"/>
</dbReference>
<dbReference type="PROSITE" id="PS00606">
    <property type="entry name" value="KS3_1"/>
    <property type="match status" value="1"/>
</dbReference>
<dbReference type="Gene3D" id="3.30.70.3290">
    <property type="match status" value="1"/>
</dbReference>
<dbReference type="Pfam" id="PF08659">
    <property type="entry name" value="KR"/>
    <property type="match status" value="1"/>
</dbReference>
<dbReference type="Gene3D" id="3.40.47.10">
    <property type="match status" value="1"/>
</dbReference>
<keyword evidence="1" id="KW-0596">Phosphopantetheine</keyword>
<evidence type="ECO:0000256" key="2">
    <source>
        <dbReference type="ARBA" id="ARBA00022553"/>
    </source>
</evidence>
<dbReference type="PANTHER" id="PTHR43775:SF50">
    <property type="entry name" value="HIGHLY REDUCING POLYKETIDE SYNTHASE SRDA"/>
    <property type="match status" value="1"/>
</dbReference>
<keyword evidence="10" id="KW-1185">Reference proteome</keyword>
<protein>
    <submittedName>
        <fullName evidence="9">Ketoacyl-synt-domain-containing protein</fullName>
    </submittedName>
</protein>
<feature type="domain" description="PKS/mFAS DH" evidence="8">
    <location>
        <begin position="832"/>
        <end position="1148"/>
    </location>
</feature>
<dbReference type="PROSITE" id="PS50075">
    <property type="entry name" value="CARRIER"/>
    <property type="match status" value="1"/>
</dbReference>
<evidence type="ECO:0000256" key="5">
    <source>
        <dbReference type="PROSITE-ProRule" id="PRU01363"/>
    </source>
</evidence>
<dbReference type="InterPro" id="IPR057326">
    <property type="entry name" value="KR_dom"/>
</dbReference>
<evidence type="ECO:0000313" key="9">
    <source>
        <dbReference type="EMBL" id="PYH99567.1"/>
    </source>
</evidence>
<evidence type="ECO:0000256" key="3">
    <source>
        <dbReference type="ARBA" id="ARBA00022679"/>
    </source>
</evidence>
<dbReference type="InterPro" id="IPR018201">
    <property type="entry name" value="Ketoacyl_synth_AS"/>
</dbReference>
<dbReference type="InterPro" id="IPR020807">
    <property type="entry name" value="PKS_DH"/>
</dbReference>
<dbReference type="Gene3D" id="3.40.366.10">
    <property type="entry name" value="Malonyl-Coenzyme A Acyl Carrier Protein, domain 2"/>
    <property type="match status" value="2"/>
</dbReference>
<dbReference type="EMBL" id="KZ825800">
    <property type="protein sequence ID" value="PYH99567.1"/>
    <property type="molecule type" value="Genomic_DNA"/>
</dbReference>
<dbReference type="OrthoDB" id="329835at2759"/>
<feature type="region of interest" description="C-terminal hotdog fold" evidence="5">
    <location>
        <begin position="984"/>
        <end position="1148"/>
    </location>
</feature>
<dbReference type="GO" id="GO:0004315">
    <property type="term" value="F:3-oxoacyl-[acyl-carrier-protein] synthase activity"/>
    <property type="evidence" value="ECO:0007669"/>
    <property type="project" value="InterPro"/>
</dbReference>
<reference evidence="9 10" key="1">
    <citation type="submission" date="2018-02" db="EMBL/GenBank/DDBJ databases">
        <title>The genomes of Aspergillus section Nigri reveals drivers in fungal speciation.</title>
        <authorList>
            <consortium name="DOE Joint Genome Institute"/>
            <person name="Vesth T.C."/>
            <person name="Nybo J."/>
            <person name="Theobald S."/>
            <person name="Brandl J."/>
            <person name="Frisvad J.C."/>
            <person name="Nielsen K.F."/>
            <person name="Lyhne E.K."/>
            <person name="Kogle M.E."/>
            <person name="Kuo A."/>
            <person name="Riley R."/>
            <person name="Clum A."/>
            <person name="Nolan M."/>
            <person name="Lipzen A."/>
            <person name="Salamov A."/>
            <person name="Henrissat B."/>
            <person name="Wiebenga A."/>
            <person name="De vries R.P."/>
            <person name="Grigoriev I.V."/>
            <person name="Mortensen U.H."/>
            <person name="Andersen M.R."/>
            <person name="Baker S.E."/>
        </authorList>
    </citation>
    <scope>NUCLEOTIDE SEQUENCE [LARGE SCALE GENOMIC DNA]</scope>
    <source>
        <strain evidence="9 10">CBS 707.79</strain>
    </source>
</reference>
<evidence type="ECO:0000259" key="6">
    <source>
        <dbReference type="PROSITE" id="PS50075"/>
    </source>
</evidence>
<dbReference type="Pfam" id="PF00698">
    <property type="entry name" value="Acyl_transf_1"/>
    <property type="match status" value="1"/>
</dbReference>
<dbReference type="InterPro" id="IPR032821">
    <property type="entry name" value="PKS_assoc"/>
</dbReference>
<dbReference type="Proteomes" id="UP000247810">
    <property type="component" value="Unassembled WGS sequence"/>
</dbReference>
<dbReference type="Pfam" id="PF14765">
    <property type="entry name" value="PS-DH"/>
    <property type="match status" value="1"/>
</dbReference>
<dbReference type="Gene3D" id="3.10.129.110">
    <property type="entry name" value="Polyketide synthase dehydratase"/>
    <property type="match status" value="1"/>
</dbReference>
<organism evidence="9 10">
    <name type="scientific">Aspergillus ellipticus CBS 707.79</name>
    <dbReference type="NCBI Taxonomy" id="1448320"/>
    <lineage>
        <taxon>Eukaryota</taxon>
        <taxon>Fungi</taxon>
        <taxon>Dikarya</taxon>
        <taxon>Ascomycota</taxon>
        <taxon>Pezizomycotina</taxon>
        <taxon>Eurotiomycetes</taxon>
        <taxon>Eurotiomycetidae</taxon>
        <taxon>Eurotiales</taxon>
        <taxon>Aspergillaceae</taxon>
        <taxon>Aspergillus</taxon>
        <taxon>Aspergillus subgen. Circumdati</taxon>
    </lineage>
</organism>
<dbReference type="GO" id="GO:0044550">
    <property type="term" value="P:secondary metabolite biosynthetic process"/>
    <property type="evidence" value="ECO:0007669"/>
    <property type="project" value="UniProtKB-ARBA"/>
</dbReference>
<evidence type="ECO:0000256" key="4">
    <source>
        <dbReference type="ARBA" id="ARBA00023268"/>
    </source>
</evidence>
<evidence type="ECO:0000256" key="1">
    <source>
        <dbReference type="ARBA" id="ARBA00022450"/>
    </source>
</evidence>
<dbReference type="InterPro" id="IPR014031">
    <property type="entry name" value="Ketoacyl_synth_C"/>
</dbReference>
<dbReference type="InterPro" id="IPR001227">
    <property type="entry name" value="Ac_transferase_dom_sf"/>
</dbReference>
<dbReference type="PROSITE" id="PS52019">
    <property type="entry name" value="PKS_MFAS_DH"/>
    <property type="match status" value="1"/>
</dbReference>
<proteinExistence type="predicted"/>
<dbReference type="SUPFAM" id="SSF51735">
    <property type="entry name" value="NAD(P)-binding Rossmann-fold domains"/>
    <property type="match status" value="1"/>
</dbReference>
<dbReference type="InterPro" id="IPR042104">
    <property type="entry name" value="PKS_dehydratase_sf"/>
</dbReference>
<dbReference type="InterPro" id="IPR016039">
    <property type="entry name" value="Thiolase-like"/>
</dbReference>
<dbReference type="InterPro" id="IPR013968">
    <property type="entry name" value="PKS_KR"/>
</dbReference>
<dbReference type="Pfam" id="PF16197">
    <property type="entry name" value="KAsynt_C_assoc"/>
    <property type="match status" value="1"/>
</dbReference>
<dbReference type="InterPro" id="IPR036291">
    <property type="entry name" value="NAD(P)-bd_dom_sf"/>
</dbReference>
<dbReference type="CDD" id="cd00833">
    <property type="entry name" value="PKS"/>
    <property type="match status" value="1"/>
</dbReference>
<dbReference type="InterPro" id="IPR016035">
    <property type="entry name" value="Acyl_Trfase/lysoPLipase"/>
</dbReference>
<dbReference type="VEuPathDB" id="FungiDB:BO71DRAFT_415303"/>